<sequence length="78" mass="8704">MLDIIRDFVRRHVGGHPVGDDEDLFATGYVNSLFAIQIVMFVERDLDIAVKGDDLDIGNFRSISAIHQFVQMRAPASA</sequence>
<organism evidence="1 2">
    <name type="scientific">Micromonospora echinofusca</name>
    <dbReference type="NCBI Taxonomy" id="47858"/>
    <lineage>
        <taxon>Bacteria</taxon>
        <taxon>Bacillati</taxon>
        <taxon>Actinomycetota</taxon>
        <taxon>Actinomycetes</taxon>
        <taxon>Micromonosporales</taxon>
        <taxon>Micromonosporaceae</taxon>
        <taxon>Micromonospora</taxon>
    </lineage>
</organism>
<dbReference type="Gene3D" id="1.10.1200.10">
    <property type="entry name" value="ACP-like"/>
    <property type="match status" value="1"/>
</dbReference>
<dbReference type="SUPFAM" id="SSF47336">
    <property type="entry name" value="ACP-like"/>
    <property type="match status" value="1"/>
</dbReference>
<name>A0ABS3VIU4_MICEH</name>
<keyword evidence="2" id="KW-1185">Reference proteome</keyword>
<evidence type="ECO:0008006" key="3">
    <source>
        <dbReference type="Google" id="ProtNLM"/>
    </source>
</evidence>
<gene>
    <name evidence="1" type="ORF">GSF22_00130</name>
</gene>
<evidence type="ECO:0000313" key="1">
    <source>
        <dbReference type="EMBL" id="MBO4204427.1"/>
    </source>
</evidence>
<accession>A0ABS3VIU4</accession>
<proteinExistence type="predicted"/>
<dbReference type="Proteomes" id="UP000823521">
    <property type="component" value="Unassembled WGS sequence"/>
</dbReference>
<comment type="caution">
    <text evidence="1">The sequence shown here is derived from an EMBL/GenBank/DDBJ whole genome shotgun (WGS) entry which is preliminary data.</text>
</comment>
<dbReference type="RefSeq" id="WP_208810509.1">
    <property type="nucleotide sequence ID" value="NZ_WVUH01000001.1"/>
</dbReference>
<reference evidence="1 2" key="1">
    <citation type="submission" date="2019-12" db="EMBL/GenBank/DDBJ databases">
        <title>Whole genome sequencing of endophytic Actinobacterium Micromonospora sp. MPMI6T.</title>
        <authorList>
            <person name="Evv R."/>
            <person name="Podile A.R."/>
        </authorList>
    </citation>
    <scope>NUCLEOTIDE SEQUENCE [LARGE SCALE GENOMIC DNA]</scope>
    <source>
        <strain evidence="1 2">MPMI6</strain>
    </source>
</reference>
<evidence type="ECO:0000313" key="2">
    <source>
        <dbReference type="Proteomes" id="UP000823521"/>
    </source>
</evidence>
<dbReference type="EMBL" id="WVUH01000001">
    <property type="protein sequence ID" value="MBO4204427.1"/>
    <property type="molecule type" value="Genomic_DNA"/>
</dbReference>
<dbReference type="InterPro" id="IPR036736">
    <property type="entry name" value="ACP-like_sf"/>
</dbReference>
<protein>
    <recommendedName>
        <fullName evidence="3">Acyl carrier protein</fullName>
    </recommendedName>
</protein>